<feature type="compositionally biased region" description="Polar residues" evidence="1">
    <location>
        <begin position="1922"/>
        <end position="1931"/>
    </location>
</feature>
<feature type="region of interest" description="Disordered" evidence="1">
    <location>
        <begin position="1911"/>
        <end position="1931"/>
    </location>
</feature>
<organism evidence="3">
    <name type="scientific">Eiseniibacteriota bacterium</name>
    <dbReference type="NCBI Taxonomy" id="2212470"/>
    <lineage>
        <taxon>Bacteria</taxon>
        <taxon>Candidatus Eiseniibacteriota</taxon>
    </lineage>
</organism>
<evidence type="ECO:0000313" key="3">
    <source>
        <dbReference type="EMBL" id="HGZ43430.1"/>
    </source>
</evidence>
<dbReference type="NCBIfam" id="TIGR04189">
    <property type="entry name" value="surface_SprA"/>
    <property type="match status" value="1"/>
</dbReference>
<evidence type="ECO:0000259" key="2">
    <source>
        <dbReference type="Pfam" id="PF14349"/>
    </source>
</evidence>
<protein>
    <submittedName>
        <fullName evidence="3">Cell surface protein SprA</fullName>
    </submittedName>
</protein>
<accession>A0A832MK34</accession>
<proteinExistence type="predicted"/>
<dbReference type="InterPro" id="IPR026377">
    <property type="entry name" value="Cell_surface_SprA"/>
</dbReference>
<sequence>MHSLLTLPAAILLISFPGFGVKRAAAPAPIDTLPPAWKTPSRLALENEFVRAVLPPLRSGPVGLRLTADPRRLRLTAQPGQGTLSAVPELGDVALGAPARQEFREFARDLSARTFREKWAEESRRSINSAQPGTIGGTGTAQGFSFRLPSPLPKRVQSLLGPGGPALNVSGSENIRLSGQSNWTNQQIGPLGRKQSLFPSLDMQQDLDIRLEGQLSDRIRVNLLQNSGVAIPLANRLAINYKGDEDDLVQSLDLGNTNLSLPGTQYVSYSGRNEGLFGVKSSLRFGPLDLTVLASKQEGRSERASYAGGAATQQSSLADLDYVKGVYFFLYDPNDALQFIPNESIELYLDDFNYSNDIAGQTVRARALLDPTVPLDGSADSSSVRGSFQRLVQGEDADYQVLSNELYGEYWKVLRLRAPITGEQRLAVSYRARPVIGFNGTQPVFGPEVQVGGQFVQDTPPDTASTLLLKLLRAPASRVPQDENGLFDTTVALARTRELELRNVYQLPGRGIDPRSLKISIRRGVQDPPITFVTRNDTAITYLEILGLDNFDESAGPNTPGQDGRVDRPVGEGITRGYVDYENGILYFNDLRPFAPRLDRPFEALLDGLARRRARLSGRANDADDPLGRNTAIYDQYYVQRSQDVRYWIDVEFNAQRATGEISLGRGNLLEGSEVVTINGQPLARDRDYMIDYDLGRLTLKRQLGPSDQLNVNYSYAPLFASAGRTLIGSAFKLEGRDRQLGGAFMYESKGAQDLRPRLGEEPSRVVIGDLNTDLTFRPGWVTRLVDALPGVRTTNPSELRVQAEVGASFPNPNTRNEVYVDDMEGVRDAVGLSMDALRWRPSSVPRVADPRATDGRIASVPGRRFGELRWYSPPATVEERELKPRLTEAQGALNKRQVLAWSLPRRPATAAPTDTLFTGLTYVLDPVGLDLSRAQFIELWVNDFNDHHNPAAPAPRVRGRNVRLHVDLGAVSEDQQRSPDAPPNGRLDGEDREPFDGQLSVVSGNDEDTGLDGLRNADGEGAVLDLSTADANDPAGDDFDRVDEAFEDVDPRRYRRTNGTERNNTLVPVPDTEDLNGNYNLDREEDFFRWTIDLGDAAHPYLVTDVRRDYPPGGDYPTPGVDNGWRRYRIPITDSLRTRLGSPDLTLARHVRVWIDGVVETDETTAAVRRPFLMLGGLEIVGSRWQGTALTPAQRDTGTTLTINAINSVDNAEVYVPPFDPGSTRTASQELARREQSLVLEFTRLGTDDTLEVFKSFSVDENYSRYGKLAFYVADFDVRTAGGGAFDPTADTLWYFVRFASDEIGRNYYEYKARVPRASRPGSVQWSEVRLPLEAMSNLKLNPDFPLSGDVMYRRPGPFGGDSIVIRGRPSFTRLRRVSVGILNPPNGRPLDSGQLWFNELRATDVAKDRGVAQRVLVNGNLANLLRYNASWDGRDADFVTVGQSRGTGNSTEQLNLGGTFDLHRFFEATGIVLPVTVSYARSGSTPRFTAGDDVRRSGALADVSRTSNESRSFSTSYTRQWSDRAHPLLRLTLGGVTASYSRNQGDGRNPTGTTWNSSEALAVNYGIAPRPLWSFRAPLLGGRIHPLPERVYWNYLSNRVETRSFQRTPDGSGLVPSSATSGRTATVNFGGSARPVDPFGYRVEGVRNLTLGDLNERLGPVNLGRVVSWRQNADFRYSLNRGAFLNPTLTWGSSYVQDNRPELSRDLSVRAISNGQNIALAWALPFDRLVARAPRAGAAGLRPGAPGAPAAPPPAGGAGAPDSAARRTFDWRAALARLGNVSLDASFNRGSSYSRLTGSASPAYLFGLTDDPGLASDSSGGRMRAQFGNVTGFSRDWRTSGRTRLLLPLDAAVTTRAEASSRRTENNGVVNRSVQSRFPDFDVDYGRVATALRLNRVFTSPRLRTAYSRSRNTDYRNRQDQPNSISTSSQWQPLLGLDGDLKNQWRVKLQVQRRVTQSERFQLGHSVQTDRNTDINLDLSRTLTRGQKIKILNRESTIRSTITMTLSGVYSRRSGETRQVDRPDLKPQFPVDQDRLSVNGTGSYQFSSNVTGNASLGFGQTRDIQRGIIQRNVRVELRASFNF</sequence>
<name>A0A832MK34_UNCEI</name>
<dbReference type="InterPro" id="IPR025684">
    <property type="entry name" value="SprA_N_dom"/>
</dbReference>
<evidence type="ECO:0000256" key="1">
    <source>
        <dbReference type="SAM" id="MobiDB-lite"/>
    </source>
</evidence>
<feature type="compositionally biased region" description="Low complexity" evidence="1">
    <location>
        <begin position="1741"/>
        <end position="1750"/>
    </location>
</feature>
<feature type="region of interest" description="Disordered" evidence="1">
    <location>
        <begin position="969"/>
        <end position="999"/>
    </location>
</feature>
<dbReference type="Pfam" id="PF14349">
    <property type="entry name" value="SprA_N"/>
    <property type="match status" value="1"/>
</dbReference>
<feature type="region of interest" description="Disordered" evidence="1">
    <location>
        <begin position="1741"/>
        <end position="1765"/>
    </location>
</feature>
<reference evidence="3" key="1">
    <citation type="journal article" date="2020" name="mSystems">
        <title>Genome- and Community-Level Interaction Insights into Carbon Utilization and Element Cycling Functions of Hydrothermarchaeota in Hydrothermal Sediment.</title>
        <authorList>
            <person name="Zhou Z."/>
            <person name="Liu Y."/>
            <person name="Xu W."/>
            <person name="Pan J."/>
            <person name="Luo Z.H."/>
            <person name="Li M."/>
        </authorList>
    </citation>
    <scope>NUCLEOTIDE SEQUENCE [LARGE SCALE GENOMIC DNA]</scope>
    <source>
        <strain evidence="3">SpSt-381</strain>
    </source>
</reference>
<comment type="caution">
    <text evidence="3">The sequence shown here is derived from an EMBL/GenBank/DDBJ whole genome shotgun (WGS) entry which is preliminary data.</text>
</comment>
<feature type="domain" description="Gliding motility protein SprA N-terminal" evidence="2">
    <location>
        <begin position="1063"/>
        <end position="1491"/>
    </location>
</feature>
<gene>
    <name evidence="3" type="primary">sprA</name>
    <name evidence="3" type="ORF">ENR23_08400</name>
</gene>
<dbReference type="EMBL" id="DSQF01000017">
    <property type="protein sequence ID" value="HGZ43430.1"/>
    <property type="molecule type" value="Genomic_DNA"/>
</dbReference>